<organism evidence="1 2">
    <name type="scientific">Leptospira kirschneri serovar Pomona</name>
    <dbReference type="NCBI Taxonomy" id="561005"/>
    <lineage>
        <taxon>Bacteria</taxon>
        <taxon>Pseudomonadati</taxon>
        <taxon>Spirochaetota</taxon>
        <taxon>Spirochaetia</taxon>
        <taxon>Leptospirales</taxon>
        <taxon>Leptospiraceae</taxon>
        <taxon>Leptospira</taxon>
    </lineage>
</organism>
<dbReference type="Proteomes" id="UP000191008">
    <property type="component" value="Unassembled WGS sequence"/>
</dbReference>
<sequence length="154" mass="17142">MLPQYLWNLSNELNTPTKIRSHVNELFRNPAGSIWLTMVLIRTQSGNLLWRVVPILRTSQGLVVIQTNLIDSSLDTYRQILTPLINPSQVITNLMTQNTLLQSLITIELGHYYQNPLNVMISNSNCTGEGEGTGKSPKSTSVIQCASGRCTLSQ</sequence>
<comment type="caution">
    <text evidence="1">The sequence shown here is derived from an EMBL/GenBank/DDBJ whole genome shotgun (WGS) entry which is preliminary data.</text>
</comment>
<dbReference type="AlphaFoldDB" id="A0A1T1DIK6"/>
<dbReference type="InterPro" id="IPR011455">
    <property type="entry name" value="DUF1561"/>
</dbReference>
<dbReference type="EMBL" id="MVIT01000075">
    <property type="protein sequence ID" value="OOV40711.1"/>
    <property type="molecule type" value="Genomic_DNA"/>
</dbReference>
<name>A0A1T1DIK6_9LEPT</name>
<accession>A0A1T1DIK6</accession>
<reference evidence="1 2" key="1">
    <citation type="submission" date="2017-02" db="EMBL/GenBank/DDBJ databases">
        <title>Comparative genomic analysis of Brazilian Leptospira kirschneri strains of different serogroups.</title>
        <authorList>
            <person name="Moreno L.Z."/>
            <person name="Miraglia F."/>
            <person name="Kremer F.S."/>
            <person name="Eslabao M.R."/>
            <person name="Lilenbaum W."/>
            <person name="Dellagostin O.A."/>
            <person name="Moreno A.M."/>
        </authorList>
    </citation>
    <scope>NUCLEOTIDE SEQUENCE [LARGE SCALE GENOMIC DNA]</scope>
    <source>
        <strain evidence="1 2">M110/06</strain>
    </source>
</reference>
<dbReference type="Pfam" id="PF07598">
    <property type="entry name" value="DUF1561"/>
    <property type="match status" value="1"/>
</dbReference>
<proteinExistence type="predicted"/>
<protein>
    <submittedName>
        <fullName evidence="1">Uncharacterized protein</fullName>
    </submittedName>
</protein>
<gene>
    <name evidence="1" type="ORF">B1J93_16450</name>
</gene>
<evidence type="ECO:0000313" key="2">
    <source>
        <dbReference type="Proteomes" id="UP000191008"/>
    </source>
</evidence>
<evidence type="ECO:0000313" key="1">
    <source>
        <dbReference type="EMBL" id="OOV40711.1"/>
    </source>
</evidence>